<keyword evidence="5 6" id="KW-0472">Membrane</keyword>
<evidence type="ECO:0000313" key="7">
    <source>
        <dbReference type="EMBL" id="KRQ04892.1"/>
    </source>
</evidence>
<comment type="caution">
    <text evidence="7">The sequence shown here is derived from an EMBL/GenBank/DDBJ whole genome shotgun (WGS) entry which is preliminary data.</text>
</comment>
<reference evidence="7 8" key="1">
    <citation type="submission" date="2015-09" db="EMBL/GenBank/DDBJ databases">
        <title>Draft Genome Sequence of Bradyrhizobium manausense Strain BR 3351T, a Novel Symbiotic Nitrogen-Fixing Alphaproteobacterium Isolated from Brazilian Amazon Rain Forest.</title>
        <authorList>
            <person name="De Araujo J.L."/>
            <person name="Zilli J.E."/>
        </authorList>
    </citation>
    <scope>NUCLEOTIDE SEQUENCE [LARGE SCALE GENOMIC DNA]</scope>
    <source>
        <strain evidence="7 8">BR3351</strain>
    </source>
</reference>
<name>A0A0R3DC60_9BRAD</name>
<dbReference type="GO" id="GO:0005886">
    <property type="term" value="C:plasma membrane"/>
    <property type="evidence" value="ECO:0007669"/>
    <property type="project" value="TreeGrafter"/>
</dbReference>
<protein>
    <submittedName>
        <fullName evidence="7">ABC transporter permease</fullName>
    </submittedName>
</protein>
<feature type="transmembrane region" description="Helical" evidence="6">
    <location>
        <begin position="225"/>
        <end position="251"/>
    </location>
</feature>
<evidence type="ECO:0000256" key="3">
    <source>
        <dbReference type="ARBA" id="ARBA00022692"/>
    </source>
</evidence>
<dbReference type="Proteomes" id="UP000051936">
    <property type="component" value="Unassembled WGS sequence"/>
</dbReference>
<dbReference type="PANTHER" id="PTHR30028">
    <property type="entry name" value="UPF0014 INNER MEMBRANE PROTEIN YBBM-RELATED"/>
    <property type="match status" value="1"/>
</dbReference>
<comment type="subcellular location">
    <subcellularLocation>
        <location evidence="1">Membrane</location>
        <topology evidence="1">Multi-pass membrane protein</topology>
    </subcellularLocation>
</comment>
<keyword evidence="3 6" id="KW-0812">Transmembrane</keyword>
<dbReference type="AlphaFoldDB" id="A0A0R3DC60"/>
<organism evidence="7 8">
    <name type="scientific">Bradyrhizobium manausense</name>
    <dbReference type="NCBI Taxonomy" id="989370"/>
    <lineage>
        <taxon>Bacteria</taxon>
        <taxon>Pseudomonadati</taxon>
        <taxon>Pseudomonadota</taxon>
        <taxon>Alphaproteobacteria</taxon>
        <taxon>Hyphomicrobiales</taxon>
        <taxon>Nitrobacteraceae</taxon>
        <taxon>Bradyrhizobium</taxon>
    </lineage>
</organism>
<dbReference type="PANTHER" id="PTHR30028:SF0">
    <property type="entry name" value="PROTEIN ALUMINUM SENSITIVE 3"/>
    <property type="match status" value="1"/>
</dbReference>
<dbReference type="InterPro" id="IPR005226">
    <property type="entry name" value="UPF0014_fam"/>
</dbReference>
<gene>
    <name evidence="7" type="ORF">AOQ71_28970</name>
</gene>
<proteinExistence type="inferred from homology"/>
<evidence type="ECO:0000256" key="1">
    <source>
        <dbReference type="ARBA" id="ARBA00004141"/>
    </source>
</evidence>
<feature type="transmembrane region" description="Helical" evidence="6">
    <location>
        <begin position="94"/>
        <end position="116"/>
    </location>
</feature>
<dbReference type="EMBL" id="LJYG01000105">
    <property type="protein sequence ID" value="KRQ04892.1"/>
    <property type="molecule type" value="Genomic_DNA"/>
</dbReference>
<dbReference type="RefSeq" id="WP_057753951.1">
    <property type="nucleotide sequence ID" value="NZ_LJYG01000105.1"/>
</dbReference>
<evidence type="ECO:0000256" key="5">
    <source>
        <dbReference type="ARBA" id="ARBA00023136"/>
    </source>
</evidence>
<sequence>MTYIQLSYGDLALPALLVVMDGVLSIVLRLELERQLAIATVRMVVQLVLVGYLLTFLFAAVSPLWTAVAACVMVLFASREIVARQKRRLPGIWSYGLGGGCMLLAAGTVTIFALLTELRPDPWYHPRYALPLLGMILGNTMTGISLGLDVLTNSLVRERAAVEACLALGGTRYQALLPVIRDALRSGFMPIMNSMAAIGLVSLPGMMTGQILAGVDPVDAVKYQLLIMFLIAGGTGLGTLAAVLGGAHLLTDHRHRLRLDRMTLDTFS</sequence>
<evidence type="ECO:0000256" key="2">
    <source>
        <dbReference type="ARBA" id="ARBA00005268"/>
    </source>
</evidence>
<feature type="transmembrane region" description="Helical" evidence="6">
    <location>
        <begin position="191"/>
        <end position="213"/>
    </location>
</feature>
<keyword evidence="4 6" id="KW-1133">Transmembrane helix</keyword>
<feature type="transmembrane region" description="Helical" evidence="6">
    <location>
        <begin position="128"/>
        <end position="151"/>
    </location>
</feature>
<dbReference type="STRING" id="989370.AOQ71_28970"/>
<evidence type="ECO:0000313" key="8">
    <source>
        <dbReference type="Proteomes" id="UP000051936"/>
    </source>
</evidence>
<keyword evidence="8" id="KW-1185">Reference proteome</keyword>
<comment type="similarity">
    <text evidence="2">Belongs to the UPF0014 family.</text>
</comment>
<feature type="transmembrane region" description="Helical" evidence="6">
    <location>
        <begin position="12"/>
        <end position="30"/>
    </location>
</feature>
<dbReference type="Pfam" id="PF03649">
    <property type="entry name" value="UPF0014"/>
    <property type="match status" value="1"/>
</dbReference>
<evidence type="ECO:0000256" key="6">
    <source>
        <dbReference type="SAM" id="Phobius"/>
    </source>
</evidence>
<evidence type="ECO:0000256" key="4">
    <source>
        <dbReference type="ARBA" id="ARBA00022989"/>
    </source>
</evidence>
<feature type="transmembrane region" description="Helical" evidence="6">
    <location>
        <begin position="37"/>
        <end position="58"/>
    </location>
</feature>
<dbReference type="OrthoDB" id="9791807at2"/>
<accession>A0A0R3DC60</accession>